<evidence type="ECO:0000259" key="16">
    <source>
        <dbReference type="Pfam" id="PF00482"/>
    </source>
</evidence>
<keyword evidence="10" id="KW-0653">Protein transport</keyword>
<feature type="transmembrane region" description="Helical" evidence="15">
    <location>
        <begin position="223"/>
        <end position="243"/>
    </location>
</feature>
<keyword evidence="6" id="KW-0997">Cell inner membrane</keyword>
<evidence type="ECO:0000256" key="1">
    <source>
        <dbReference type="ARBA" id="ARBA00002684"/>
    </source>
</evidence>
<dbReference type="InterPro" id="IPR042094">
    <property type="entry name" value="T2SS_GspF_sf"/>
</dbReference>
<dbReference type="GO" id="GO:0015628">
    <property type="term" value="P:protein secretion by the type II secretion system"/>
    <property type="evidence" value="ECO:0007669"/>
    <property type="project" value="InterPro"/>
</dbReference>
<dbReference type="RefSeq" id="WP_064581671.1">
    <property type="nucleotide sequence ID" value="NZ_CP015878.1"/>
</dbReference>
<evidence type="ECO:0000256" key="3">
    <source>
        <dbReference type="ARBA" id="ARBA00005745"/>
    </source>
</evidence>
<dbReference type="PRINTS" id="PR00812">
    <property type="entry name" value="BCTERIALGSPF"/>
</dbReference>
<keyword evidence="8" id="KW-0479">Metal-binding</keyword>
<evidence type="ECO:0000256" key="9">
    <source>
        <dbReference type="ARBA" id="ARBA00022837"/>
    </source>
</evidence>
<feature type="domain" description="Type II secretion system protein GspF" evidence="16">
    <location>
        <begin position="72"/>
        <end position="194"/>
    </location>
</feature>
<dbReference type="PANTHER" id="PTHR30012:SF0">
    <property type="entry name" value="TYPE II SECRETION SYSTEM PROTEIN F-RELATED"/>
    <property type="match status" value="1"/>
</dbReference>
<dbReference type="InterPro" id="IPR018076">
    <property type="entry name" value="T2SS_GspF_dom"/>
</dbReference>
<evidence type="ECO:0000256" key="12">
    <source>
        <dbReference type="ARBA" id="ARBA00023136"/>
    </source>
</evidence>
<evidence type="ECO:0000256" key="14">
    <source>
        <dbReference type="RuleBase" id="RU003923"/>
    </source>
</evidence>
<keyword evidence="7 14" id="KW-0812">Transmembrane</keyword>
<keyword evidence="5" id="KW-1003">Cell membrane</keyword>
<sequence length="405" mass="43798">MAAFEYVALDGRGRQRKGVLEADSARQVRQLLRERQLAPLEVRATRSQAQAEPGGRLGLVRGLSARELALVTRQLATLVLAALPVEEALRAAAAQSASARTQGMLLAVRARVLEGHSLAGSLKAFPAAFPDLYRATVAAGEHAGHLGPVLEQLADYTEQRQQSRQKIQLALLYPLILMCASLLIVGFLLGYVVPDVVKVFIDSGQTLPALTRGLIALSDWVKAWGAAMLVALSMTIFALRWGLRDERMRLRWHRFLLRVPLLGRLGRATDCARFASTLAILTRSGVPLVEALAIAGEVIGNRVIRADVLVVAQKVREGGSLTRSLEASGQFPPMMLHMIASGERSGELDQMLARTASNQESDLSAQIALLVGLFEPFMLVFMGAVVLVIVLAILLPILSLNQMVG</sequence>
<keyword evidence="4 14" id="KW-0813">Transport</keyword>
<dbReference type="NCBIfam" id="TIGR02120">
    <property type="entry name" value="GspF"/>
    <property type="match status" value="1"/>
</dbReference>
<dbReference type="EMBL" id="CP015878">
    <property type="protein sequence ID" value="ANI12768.1"/>
    <property type="molecule type" value="Genomic_DNA"/>
</dbReference>
<protein>
    <recommendedName>
        <fullName evidence="13">General secretion pathway protein F</fullName>
    </recommendedName>
</protein>
<organism evidence="17 18">
    <name type="scientific">Pseudomonas citronellolis</name>
    <dbReference type="NCBI Taxonomy" id="53408"/>
    <lineage>
        <taxon>Bacteria</taxon>
        <taxon>Pseudomonadati</taxon>
        <taxon>Pseudomonadota</taxon>
        <taxon>Gammaproteobacteria</taxon>
        <taxon>Pseudomonadales</taxon>
        <taxon>Pseudomonadaceae</taxon>
        <taxon>Pseudomonas</taxon>
    </lineage>
</organism>
<keyword evidence="9" id="KW-0106">Calcium</keyword>
<dbReference type="InterPro" id="IPR001992">
    <property type="entry name" value="T2SS_GspF/T4SS_PilC_CS"/>
</dbReference>
<evidence type="ECO:0000256" key="13">
    <source>
        <dbReference type="ARBA" id="ARBA00030750"/>
    </source>
</evidence>
<evidence type="ECO:0000256" key="5">
    <source>
        <dbReference type="ARBA" id="ARBA00022475"/>
    </source>
</evidence>
<comment type="subcellular location">
    <subcellularLocation>
        <location evidence="2 14">Cell inner membrane</location>
        <topology evidence="2 14">Multi-pass membrane protein</topology>
    </subcellularLocation>
</comment>
<accession>A0A1A9K5M8</accession>
<dbReference type="Gene3D" id="1.20.81.30">
    <property type="entry name" value="Type II secretion system (T2SS), domain F"/>
    <property type="match status" value="2"/>
</dbReference>
<dbReference type="Pfam" id="PF00482">
    <property type="entry name" value="T2SSF"/>
    <property type="match status" value="2"/>
</dbReference>
<dbReference type="FunFam" id="1.20.81.30:FF:000001">
    <property type="entry name" value="Type II secretion system protein F"/>
    <property type="match status" value="2"/>
</dbReference>
<evidence type="ECO:0000256" key="4">
    <source>
        <dbReference type="ARBA" id="ARBA00022448"/>
    </source>
</evidence>
<evidence type="ECO:0000256" key="8">
    <source>
        <dbReference type="ARBA" id="ARBA00022723"/>
    </source>
</evidence>
<feature type="transmembrane region" description="Helical" evidence="15">
    <location>
        <begin position="377"/>
        <end position="398"/>
    </location>
</feature>
<evidence type="ECO:0000313" key="18">
    <source>
        <dbReference type="Proteomes" id="UP000077748"/>
    </source>
</evidence>
<feature type="domain" description="Type II secretion system protein GspF" evidence="16">
    <location>
        <begin position="274"/>
        <end position="396"/>
    </location>
</feature>
<name>A0A1A9K5M8_9PSED</name>
<dbReference type="PANTHER" id="PTHR30012">
    <property type="entry name" value="GENERAL SECRETION PATHWAY PROTEIN"/>
    <property type="match status" value="1"/>
</dbReference>
<dbReference type="InterPro" id="IPR011850">
    <property type="entry name" value="T2SS_GspF"/>
</dbReference>
<comment type="similarity">
    <text evidence="3 14">Belongs to the GSP F family.</text>
</comment>
<keyword evidence="12 15" id="KW-0472">Membrane</keyword>
<feature type="transmembrane region" description="Helical" evidence="15">
    <location>
        <begin position="170"/>
        <end position="193"/>
    </location>
</feature>
<proteinExistence type="inferred from homology"/>
<keyword evidence="11 15" id="KW-1133">Transmembrane helix</keyword>
<gene>
    <name evidence="17" type="ORF">A9C11_01695</name>
</gene>
<comment type="function">
    <text evidence="1">Component of the type II secretion system inner membrane complex required for the energy-dependent secretion of extracellular factors such as proteases and toxins from the periplasm.</text>
</comment>
<dbReference type="AlphaFoldDB" id="A0A1A9K5M8"/>
<dbReference type="GO" id="GO:0015627">
    <property type="term" value="C:type II protein secretion system complex"/>
    <property type="evidence" value="ECO:0007669"/>
    <property type="project" value="InterPro"/>
</dbReference>
<reference evidence="17 18" key="1">
    <citation type="submission" date="2016-05" db="EMBL/GenBank/DDBJ databases">
        <title>Genome Sequence of Pseudomonas citronellolis Strain SJTE-3, an Estrogens and Persistent Organic Pollutants degradation strain.</title>
        <authorList>
            <person name="Liang R."/>
        </authorList>
    </citation>
    <scope>NUCLEOTIDE SEQUENCE [LARGE SCALE GENOMIC DNA]</scope>
    <source>
        <strain evidence="17 18">SJTE-3</strain>
    </source>
</reference>
<dbReference type="GO" id="GO:0046872">
    <property type="term" value="F:metal ion binding"/>
    <property type="evidence" value="ECO:0007669"/>
    <property type="project" value="UniProtKB-KW"/>
</dbReference>
<evidence type="ECO:0000256" key="6">
    <source>
        <dbReference type="ARBA" id="ARBA00022519"/>
    </source>
</evidence>
<dbReference type="InterPro" id="IPR003004">
    <property type="entry name" value="GspF/PilC"/>
</dbReference>
<dbReference type="PROSITE" id="PS00874">
    <property type="entry name" value="T2SP_F"/>
    <property type="match status" value="1"/>
</dbReference>
<evidence type="ECO:0000256" key="10">
    <source>
        <dbReference type="ARBA" id="ARBA00022927"/>
    </source>
</evidence>
<evidence type="ECO:0000256" key="7">
    <source>
        <dbReference type="ARBA" id="ARBA00022692"/>
    </source>
</evidence>
<evidence type="ECO:0000256" key="2">
    <source>
        <dbReference type="ARBA" id="ARBA00004429"/>
    </source>
</evidence>
<dbReference type="GO" id="GO:0005886">
    <property type="term" value="C:plasma membrane"/>
    <property type="evidence" value="ECO:0007669"/>
    <property type="project" value="UniProtKB-SubCell"/>
</dbReference>
<evidence type="ECO:0000256" key="15">
    <source>
        <dbReference type="SAM" id="Phobius"/>
    </source>
</evidence>
<dbReference type="Proteomes" id="UP000077748">
    <property type="component" value="Chromosome"/>
</dbReference>
<evidence type="ECO:0000256" key="11">
    <source>
        <dbReference type="ARBA" id="ARBA00022989"/>
    </source>
</evidence>
<evidence type="ECO:0000313" key="17">
    <source>
        <dbReference type="EMBL" id="ANI12768.1"/>
    </source>
</evidence>